<dbReference type="PIRSF" id="PIRSF004925">
    <property type="entry name" value="HcaT"/>
    <property type="match status" value="1"/>
</dbReference>
<feature type="domain" description="Major facilitator superfamily associated" evidence="9">
    <location>
        <begin position="25"/>
        <end position="365"/>
    </location>
</feature>
<evidence type="ECO:0000256" key="2">
    <source>
        <dbReference type="ARBA" id="ARBA00022448"/>
    </source>
</evidence>
<feature type="transmembrane region" description="Helical" evidence="8">
    <location>
        <begin position="302"/>
        <end position="325"/>
    </location>
</feature>
<dbReference type="EMBL" id="SMLM01000001">
    <property type="protein sequence ID" value="TFZ07479.1"/>
    <property type="molecule type" value="Genomic_DNA"/>
</dbReference>
<keyword evidence="3" id="KW-1003">Cell membrane</keyword>
<dbReference type="Pfam" id="PF12832">
    <property type="entry name" value="MFS_1_like"/>
    <property type="match status" value="1"/>
</dbReference>
<dbReference type="Proteomes" id="UP000298180">
    <property type="component" value="Unassembled WGS sequence"/>
</dbReference>
<comment type="subcellular location">
    <subcellularLocation>
        <location evidence="1">Cell inner membrane</location>
        <topology evidence="1">Multi-pass membrane protein</topology>
    </subcellularLocation>
</comment>
<evidence type="ECO:0000256" key="8">
    <source>
        <dbReference type="SAM" id="Phobius"/>
    </source>
</evidence>
<dbReference type="GO" id="GO:0030395">
    <property type="term" value="F:lactose binding"/>
    <property type="evidence" value="ECO:0007669"/>
    <property type="project" value="TreeGrafter"/>
</dbReference>
<keyword evidence="11" id="KW-1185">Reference proteome</keyword>
<evidence type="ECO:0000256" key="4">
    <source>
        <dbReference type="ARBA" id="ARBA00022519"/>
    </source>
</evidence>
<feature type="transmembrane region" description="Helical" evidence="8">
    <location>
        <begin position="15"/>
        <end position="36"/>
    </location>
</feature>
<dbReference type="SUPFAM" id="SSF103473">
    <property type="entry name" value="MFS general substrate transporter"/>
    <property type="match status" value="1"/>
</dbReference>
<dbReference type="InterPro" id="IPR024989">
    <property type="entry name" value="MFS_assoc_dom"/>
</dbReference>
<proteinExistence type="predicted"/>
<evidence type="ECO:0000313" key="10">
    <source>
        <dbReference type="EMBL" id="TFZ07479.1"/>
    </source>
</evidence>
<evidence type="ECO:0000256" key="7">
    <source>
        <dbReference type="ARBA" id="ARBA00023136"/>
    </source>
</evidence>
<feature type="transmembrane region" description="Helical" evidence="8">
    <location>
        <begin position="143"/>
        <end position="160"/>
    </location>
</feature>
<dbReference type="InterPro" id="IPR026032">
    <property type="entry name" value="HcaT-like"/>
</dbReference>
<keyword evidence="7 8" id="KW-0472">Membrane</keyword>
<accession>A0A4Z0CBP9</accession>
<keyword evidence="4" id="KW-0997">Cell inner membrane</keyword>
<feature type="transmembrane region" description="Helical" evidence="8">
    <location>
        <begin position="166"/>
        <end position="186"/>
    </location>
</feature>
<sequence>MSAAASHEAPGRRQLVPFAALSATYFAHIGFFNPYLPLWLKELGLPLVVISLLTSVQSFTRVFAPYAWGALSDHTGERVRLLRFSAAVALASSAGLWVDGGAWWIGLVLLVLFTHTSSMMSLTEAAMAHLVAGDWGRYGRVRLWGSVGFMVTVFSAGAWFERFGMGHFPGWAAVTLAGVLACTLWLPDVREKSVHAHPRGEPVAPVLRKPVVRWFFASLLFHVMAHFAIYGFLSLYLDARGYGKGMIGALWAVSVLVEILWFFSQGRLLRGLPMTRWLWVCGAAAVVRMALTGAAADWLLALFIAQVLHALTFATHHTACIALVTEHFPGRLRGRGQALFTVIGYGLGGVTGVVAGGALASRFGFEAMYGAATALALAGTLCALRTDRLARADARQADTLGTAGQHG</sequence>
<dbReference type="PANTHER" id="PTHR23522">
    <property type="entry name" value="BLL5896 PROTEIN"/>
    <property type="match status" value="1"/>
</dbReference>
<gene>
    <name evidence="10" type="ORF">EZ313_04055</name>
</gene>
<evidence type="ECO:0000256" key="5">
    <source>
        <dbReference type="ARBA" id="ARBA00022692"/>
    </source>
</evidence>
<feature type="transmembrane region" description="Helical" evidence="8">
    <location>
        <begin position="276"/>
        <end position="296"/>
    </location>
</feature>
<protein>
    <submittedName>
        <fullName evidence="10">MFS transporter</fullName>
    </submittedName>
</protein>
<evidence type="ECO:0000256" key="6">
    <source>
        <dbReference type="ARBA" id="ARBA00022989"/>
    </source>
</evidence>
<dbReference type="Gene3D" id="1.20.1250.20">
    <property type="entry name" value="MFS general substrate transporter like domains"/>
    <property type="match status" value="2"/>
</dbReference>
<keyword evidence="2" id="KW-0813">Transport</keyword>
<evidence type="ECO:0000313" key="11">
    <source>
        <dbReference type="Proteomes" id="UP000298180"/>
    </source>
</evidence>
<dbReference type="GO" id="GO:0005886">
    <property type="term" value="C:plasma membrane"/>
    <property type="evidence" value="ECO:0007669"/>
    <property type="project" value="UniProtKB-SubCell"/>
</dbReference>
<reference evidence="10 11" key="1">
    <citation type="submission" date="2019-03" db="EMBL/GenBank/DDBJ databases">
        <title>Ramlibacter henchirensis DSM 14656, whole genome shotgun sequence.</title>
        <authorList>
            <person name="Zhang X."/>
            <person name="Feng G."/>
            <person name="Zhu H."/>
        </authorList>
    </citation>
    <scope>NUCLEOTIDE SEQUENCE [LARGE SCALE GENOMIC DNA]</scope>
    <source>
        <strain evidence="10 11">DSM 14656</strain>
    </source>
</reference>
<keyword evidence="6 8" id="KW-1133">Transmembrane helix</keyword>
<dbReference type="PANTHER" id="PTHR23522:SF10">
    <property type="entry name" value="3-PHENYLPROPIONIC ACID TRANSPORTER-RELATED"/>
    <property type="match status" value="1"/>
</dbReference>
<dbReference type="AlphaFoldDB" id="A0A4Z0CBP9"/>
<feature type="transmembrane region" description="Helical" evidence="8">
    <location>
        <begin position="104"/>
        <end position="122"/>
    </location>
</feature>
<evidence type="ECO:0000256" key="1">
    <source>
        <dbReference type="ARBA" id="ARBA00004429"/>
    </source>
</evidence>
<organism evidence="10 11">
    <name type="scientific">Ramlibacter henchirensis</name>
    <dbReference type="NCBI Taxonomy" id="204072"/>
    <lineage>
        <taxon>Bacteria</taxon>
        <taxon>Pseudomonadati</taxon>
        <taxon>Pseudomonadota</taxon>
        <taxon>Betaproteobacteria</taxon>
        <taxon>Burkholderiales</taxon>
        <taxon>Comamonadaceae</taxon>
        <taxon>Ramlibacter</taxon>
    </lineage>
</organism>
<feature type="transmembrane region" description="Helical" evidence="8">
    <location>
        <begin position="48"/>
        <end position="69"/>
    </location>
</feature>
<keyword evidence="5 8" id="KW-0812">Transmembrane</keyword>
<dbReference type="NCBIfam" id="NF037955">
    <property type="entry name" value="mfs"/>
    <property type="match status" value="1"/>
</dbReference>
<dbReference type="GO" id="GO:0015528">
    <property type="term" value="F:lactose:proton symporter activity"/>
    <property type="evidence" value="ECO:0007669"/>
    <property type="project" value="TreeGrafter"/>
</dbReference>
<feature type="transmembrane region" description="Helical" evidence="8">
    <location>
        <begin position="214"/>
        <end position="233"/>
    </location>
</feature>
<feature type="transmembrane region" description="Helical" evidence="8">
    <location>
        <begin position="367"/>
        <end position="386"/>
    </location>
</feature>
<dbReference type="OrthoDB" id="9150135at2"/>
<feature type="transmembrane region" description="Helical" evidence="8">
    <location>
        <begin position="245"/>
        <end position="264"/>
    </location>
</feature>
<name>A0A4Z0CBP9_9BURK</name>
<evidence type="ECO:0000259" key="9">
    <source>
        <dbReference type="Pfam" id="PF12832"/>
    </source>
</evidence>
<dbReference type="InterPro" id="IPR036259">
    <property type="entry name" value="MFS_trans_sf"/>
</dbReference>
<feature type="transmembrane region" description="Helical" evidence="8">
    <location>
        <begin position="337"/>
        <end position="361"/>
    </location>
</feature>
<evidence type="ECO:0000256" key="3">
    <source>
        <dbReference type="ARBA" id="ARBA00022475"/>
    </source>
</evidence>
<comment type="caution">
    <text evidence="10">The sequence shown here is derived from an EMBL/GenBank/DDBJ whole genome shotgun (WGS) entry which is preliminary data.</text>
</comment>